<dbReference type="GO" id="GO:0005886">
    <property type="term" value="C:plasma membrane"/>
    <property type="evidence" value="ECO:0007669"/>
    <property type="project" value="TreeGrafter"/>
</dbReference>
<feature type="transmembrane region" description="Helical" evidence="10">
    <location>
        <begin position="359"/>
        <end position="377"/>
    </location>
</feature>
<keyword evidence="2" id="KW-0813">Transport</keyword>
<dbReference type="Pfam" id="PF00999">
    <property type="entry name" value="Na_H_Exchanger"/>
    <property type="match status" value="1"/>
</dbReference>
<evidence type="ECO:0000259" key="11">
    <source>
        <dbReference type="PROSITE" id="PS51201"/>
    </source>
</evidence>
<keyword evidence="8" id="KW-0406">Ion transport</keyword>
<dbReference type="Pfam" id="PF02254">
    <property type="entry name" value="TrkA_N"/>
    <property type="match status" value="1"/>
</dbReference>
<name>A0A5R9H3D2_9PROT</name>
<dbReference type="PANTHER" id="PTHR46157:SF4">
    <property type="entry name" value="K(+) EFFLUX ANTIPORTER 3, CHLOROPLASTIC"/>
    <property type="match status" value="1"/>
</dbReference>
<feature type="transmembrane region" description="Helical" evidence="10">
    <location>
        <begin position="326"/>
        <end position="347"/>
    </location>
</feature>
<evidence type="ECO:0000256" key="10">
    <source>
        <dbReference type="SAM" id="Phobius"/>
    </source>
</evidence>
<comment type="caution">
    <text evidence="12">The sequence shown here is derived from an EMBL/GenBank/DDBJ whole genome shotgun (WGS) entry which is preliminary data.</text>
</comment>
<evidence type="ECO:0000256" key="9">
    <source>
        <dbReference type="ARBA" id="ARBA00023136"/>
    </source>
</evidence>
<proteinExistence type="predicted"/>
<feature type="transmembrane region" description="Helical" evidence="10">
    <location>
        <begin position="61"/>
        <end position="79"/>
    </location>
</feature>
<gene>
    <name evidence="12" type="ORF">FEF65_01315</name>
</gene>
<dbReference type="Gene3D" id="1.20.1530.20">
    <property type="match status" value="1"/>
</dbReference>
<dbReference type="PROSITE" id="PS51201">
    <property type="entry name" value="RCK_N"/>
    <property type="match status" value="1"/>
</dbReference>
<feature type="transmembrane region" description="Helical" evidence="10">
    <location>
        <begin position="267"/>
        <end position="286"/>
    </location>
</feature>
<evidence type="ECO:0000256" key="8">
    <source>
        <dbReference type="ARBA" id="ARBA00023065"/>
    </source>
</evidence>
<evidence type="ECO:0000256" key="1">
    <source>
        <dbReference type="ARBA" id="ARBA00004141"/>
    </source>
</evidence>
<feature type="transmembrane region" description="Helical" evidence="10">
    <location>
        <begin position="86"/>
        <end position="107"/>
    </location>
</feature>
<evidence type="ECO:0000256" key="2">
    <source>
        <dbReference type="ARBA" id="ARBA00022448"/>
    </source>
</evidence>
<keyword evidence="5 10" id="KW-0812">Transmembrane</keyword>
<evidence type="ECO:0000256" key="4">
    <source>
        <dbReference type="ARBA" id="ARBA00022538"/>
    </source>
</evidence>
<evidence type="ECO:0000256" key="7">
    <source>
        <dbReference type="ARBA" id="ARBA00022989"/>
    </source>
</evidence>
<keyword evidence="3" id="KW-0050">Antiport</keyword>
<dbReference type="InterPro" id="IPR038770">
    <property type="entry name" value="Na+/solute_symporter_sf"/>
</dbReference>
<dbReference type="PANTHER" id="PTHR46157">
    <property type="entry name" value="K(+) EFFLUX ANTIPORTER 3, CHLOROPLASTIC"/>
    <property type="match status" value="1"/>
</dbReference>
<dbReference type="GO" id="GO:0015297">
    <property type="term" value="F:antiporter activity"/>
    <property type="evidence" value="ECO:0007669"/>
    <property type="project" value="UniProtKB-KW"/>
</dbReference>
<keyword evidence="13" id="KW-1185">Reference proteome</keyword>
<dbReference type="GO" id="GO:1902600">
    <property type="term" value="P:proton transmembrane transport"/>
    <property type="evidence" value="ECO:0007669"/>
    <property type="project" value="InterPro"/>
</dbReference>
<comment type="subcellular location">
    <subcellularLocation>
        <location evidence="1">Membrane</location>
        <topology evidence="1">Multi-pass membrane protein</topology>
    </subcellularLocation>
</comment>
<dbReference type="InterPro" id="IPR003148">
    <property type="entry name" value="RCK_N"/>
</dbReference>
<evidence type="ECO:0000256" key="6">
    <source>
        <dbReference type="ARBA" id="ARBA00022958"/>
    </source>
</evidence>
<feature type="transmembrane region" description="Helical" evidence="10">
    <location>
        <begin position="31"/>
        <end position="49"/>
    </location>
</feature>
<keyword evidence="9 10" id="KW-0472">Membrane</keyword>
<evidence type="ECO:0000313" key="12">
    <source>
        <dbReference type="EMBL" id="TLS69154.1"/>
    </source>
</evidence>
<evidence type="ECO:0000313" key="13">
    <source>
        <dbReference type="Proteomes" id="UP000306585"/>
    </source>
</evidence>
<feature type="transmembrane region" description="Helical" evidence="10">
    <location>
        <begin position="215"/>
        <end position="233"/>
    </location>
</feature>
<dbReference type="Proteomes" id="UP000306585">
    <property type="component" value="Unassembled WGS sequence"/>
</dbReference>
<protein>
    <submittedName>
        <fullName evidence="12">Potassium transporter</fullName>
    </submittedName>
</protein>
<dbReference type="RefSeq" id="WP_138237970.1">
    <property type="nucleotide sequence ID" value="NZ_VBRY01000001.1"/>
</dbReference>
<dbReference type="AlphaFoldDB" id="A0A5R9H3D2"/>
<dbReference type="Gene3D" id="3.40.50.720">
    <property type="entry name" value="NAD(P)-binding Rossmann-like Domain"/>
    <property type="match status" value="1"/>
</dbReference>
<dbReference type="SUPFAM" id="SSF51735">
    <property type="entry name" value="NAD(P)-binding Rossmann-fold domains"/>
    <property type="match status" value="1"/>
</dbReference>
<accession>A0A5R9H3D2</accession>
<dbReference type="InterPro" id="IPR006153">
    <property type="entry name" value="Cation/H_exchanger_TM"/>
</dbReference>
<feature type="domain" description="RCK N-terminal" evidence="11">
    <location>
        <begin position="409"/>
        <end position="526"/>
    </location>
</feature>
<sequence length="560" mass="60133">MEYSSLNDTLIMLAATVFVVVFFLRIGLPPILAYLVVGASIGPYGLGLVYDVDQIRLLSEFGVVLLLFTIGLEFSIAILSRMKSTLLGLGSAQVLLTAAVTTALALLADRSPGSALVLGGVVAMSSTALVTKQLADQAELQTRHGRNSLGILLFQDLMVVPFLILVAMLSGTSVEISTWTVVVALGEGVFALLLIFAIGRWVLRPLFREVARFHSAELFTLTVLLVVLCSAWMTHQIGLTFALGAFLAGVMLSETEFRHQVESEIRPFRDVLLGLFFIAVGMMLNISLLPDLWGWVIGMLLLLIAGKLVLVALFCRMAGWNGAVSLRTGIILAHGGEFGFAILILAMEAGVLRPVEGQLMLAVMLLSLMLAPLLIRYNGQIVSLLLPESVTKSRQQIRDGILETAGALDRHVIVCGYGRVGQHSLDLLLSEGIACMAIELEPELVTQGVSCGKPVSYGDAGSLELLYACGVSRAAAVVISMIDFHTAMKIICRIRSVDSELPIIVRTRKEIHLYQFYQAGATEVVADTFGSDQMITAGMIGKYTGVAEHEIAVVANGAGI</sequence>
<evidence type="ECO:0000256" key="3">
    <source>
        <dbReference type="ARBA" id="ARBA00022449"/>
    </source>
</evidence>
<dbReference type="InterPro" id="IPR036291">
    <property type="entry name" value="NAD(P)-bd_dom_sf"/>
</dbReference>
<feature type="transmembrane region" description="Helical" evidence="10">
    <location>
        <begin position="6"/>
        <end position="24"/>
    </location>
</feature>
<keyword evidence="4" id="KW-0633">Potassium transport</keyword>
<keyword evidence="7 10" id="KW-1133">Transmembrane helix</keyword>
<dbReference type="GO" id="GO:0006813">
    <property type="term" value="P:potassium ion transport"/>
    <property type="evidence" value="ECO:0007669"/>
    <property type="project" value="UniProtKB-KW"/>
</dbReference>
<reference evidence="12 13" key="1">
    <citation type="journal article" date="2019" name="Appl. Environ. Microbiol.">
        <title>Environmental Evidence and Genomic Insight of Iron-oxidizing Bacteria Preference Towards More Corrosion Resistant Stainless Steel at Higher Salinities.</title>
        <authorList>
            <person name="Garrison C.E."/>
            <person name="Price K.A."/>
            <person name="Field E.K."/>
        </authorList>
    </citation>
    <scope>NUCLEOTIDE SEQUENCE [LARGE SCALE GENOMIC DNA]</scope>
    <source>
        <strain evidence="12 13">P3</strain>
    </source>
</reference>
<feature type="transmembrane region" description="Helical" evidence="10">
    <location>
        <begin position="176"/>
        <end position="203"/>
    </location>
</feature>
<evidence type="ECO:0000256" key="5">
    <source>
        <dbReference type="ARBA" id="ARBA00022692"/>
    </source>
</evidence>
<feature type="transmembrane region" description="Helical" evidence="10">
    <location>
        <begin position="151"/>
        <end position="170"/>
    </location>
</feature>
<organism evidence="12 13">
    <name type="scientific">Mariprofundus erugo</name>
    <dbReference type="NCBI Taxonomy" id="2528639"/>
    <lineage>
        <taxon>Bacteria</taxon>
        <taxon>Pseudomonadati</taxon>
        <taxon>Pseudomonadota</taxon>
        <taxon>Candidatius Mariprofundia</taxon>
        <taxon>Mariprofundales</taxon>
        <taxon>Mariprofundaceae</taxon>
        <taxon>Mariprofundus</taxon>
    </lineage>
</organism>
<keyword evidence="6" id="KW-0630">Potassium</keyword>
<feature type="transmembrane region" description="Helical" evidence="10">
    <location>
        <begin position="292"/>
        <end position="314"/>
    </location>
</feature>
<dbReference type="EMBL" id="VBRY01000001">
    <property type="protein sequence ID" value="TLS69154.1"/>
    <property type="molecule type" value="Genomic_DNA"/>
</dbReference>